<sequence length="261" mass="28552">MSAKRTKVGIREFREDLPTILKDVKQGQEVIVTKNGKPVATIIPTLTPTLSAAGRLPRIITLGSLKGGVGKTTLSMHLAAVLAEEGQDVIVVDADEESSALRWAQHAEVAGITLPFKVRRGEHNGLIRQARDLARQGHTVVIDTPPNNREILTRASAIADLILVPVLATGMDLDRLGSTLELLEDLEASREGLQYALVMNRVDGRKSLARAAKAELEELPKLDTIIPDRTEYEKVFGMSPSELTWPRAMWNEIKDKMGAQA</sequence>
<dbReference type="Proteomes" id="UP001232163">
    <property type="component" value="Unassembled WGS sequence"/>
</dbReference>
<evidence type="ECO:0000313" key="3">
    <source>
        <dbReference type="EMBL" id="MDP9765459.1"/>
    </source>
</evidence>
<organism evidence="3 4">
    <name type="scientific">Deinococcus enclensis</name>
    <dbReference type="NCBI Taxonomy" id="1049582"/>
    <lineage>
        <taxon>Bacteria</taxon>
        <taxon>Thermotogati</taxon>
        <taxon>Deinococcota</taxon>
        <taxon>Deinococci</taxon>
        <taxon>Deinococcales</taxon>
        <taxon>Deinococcaceae</taxon>
        <taxon>Deinococcus</taxon>
    </lineage>
</organism>
<evidence type="ECO:0000256" key="1">
    <source>
        <dbReference type="ARBA" id="ARBA00009981"/>
    </source>
</evidence>
<gene>
    <name evidence="3" type="ORF">QO006_002910</name>
</gene>
<dbReference type="CDD" id="cd02042">
    <property type="entry name" value="ParAB_family"/>
    <property type="match status" value="1"/>
</dbReference>
<reference evidence="3 4" key="1">
    <citation type="submission" date="2023-07" db="EMBL/GenBank/DDBJ databases">
        <title>Genomic Encyclopedia of Type Strains, Phase IV (KMG-IV): sequencing the most valuable type-strain genomes for metagenomic binning, comparative biology and taxonomic classification.</title>
        <authorList>
            <person name="Goeker M."/>
        </authorList>
    </citation>
    <scope>NUCLEOTIDE SEQUENCE [LARGE SCALE GENOMIC DNA]</scope>
    <source>
        <strain evidence="3 4">NIO-1023</strain>
    </source>
</reference>
<dbReference type="InterPro" id="IPR002586">
    <property type="entry name" value="CobQ/CobB/MinD/ParA_Nub-bd_dom"/>
</dbReference>
<dbReference type="PANTHER" id="PTHR13696">
    <property type="entry name" value="P-LOOP CONTAINING NUCLEOSIDE TRIPHOSPHATE HYDROLASE"/>
    <property type="match status" value="1"/>
</dbReference>
<dbReference type="SUPFAM" id="SSF52540">
    <property type="entry name" value="P-loop containing nucleoside triphosphate hydrolases"/>
    <property type="match status" value="1"/>
</dbReference>
<accession>A0ABT9MG43</accession>
<dbReference type="NCBIfam" id="TIGR01552">
    <property type="entry name" value="phd_fam"/>
    <property type="match status" value="1"/>
</dbReference>
<dbReference type="Pfam" id="PF02604">
    <property type="entry name" value="PhdYeFM_antitox"/>
    <property type="match status" value="1"/>
</dbReference>
<dbReference type="Pfam" id="PF01656">
    <property type="entry name" value="CbiA"/>
    <property type="match status" value="1"/>
</dbReference>
<comment type="caution">
    <text evidence="3">The sequence shown here is derived from an EMBL/GenBank/DDBJ whole genome shotgun (WGS) entry which is preliminary data.</text>
</comment>
<dbReference type="SUPFAM" id="SSF143120">
    <property type="entry name" value="YefM-like"/>
    <property type="match status" value="1"/>
</dbReference>
<protein>
    <submittedName>
        <fullName evidence="3">Chromosome partitioning protein</fullName>
    </submittedName>
</protein>
<dbReference type="PANTHER" id="PTHR13696:SF96">
    <property type="entry name" value="COBQ_COBB_MIND_PARA NUCLEOTIDE BINDING DOMAIN-CONTAINING PROTEIN"/>
    <property type="match status" value="1"/>
</dbReference>
<keyword evidence="4" id="KW-1185">Reference proteome</keyword>
<evidence type="ECO:0000313" key="4">
    <source>
        <dbReference type="Proteomes" id="UP001232163"/>
    </source>
</evidence>
<dbReference type="InterPro" id="IPR006442">
    <property type="entry name" value="Antitoxin_Phd/YefM"/>
</dbReference>
<comment type="similarity">
    <text evidence="1">Belongs to the phD/YefM antitoxin family.</text>
</comment>
<dbReference type="EMBL" id="JAURUR010000011">
    <property type="protein sequence ID" value="MDP9765459.1"/>
    <property type="molecule type" value="Genomic_DNA"/>
</dbReference>
<dbReference type="RefSeq" id="WP_307467517.1">
    <property type="nucleotide sequence ID" value="NZ_JAURUR010000011.1"/>
</dbReference>
<feature type="domain" description="CobQ/CobB/MinD/ParA nucleotide binding" evidence="2">
    <location>
        <begin position="60"/>
        <end position="233"/>
    </location>
</feature>
<name>A0ABT9MG43_9DEIO</name>
<dbReference type="InterPro" id="IPR027417">
    <property type="entry name" value="P-loop_NTPase"/>
</dbReference>
<evidence type="ECO:0000259" key="2">
    <source>
        <dbReference type="Pfam" id="PF01656"/>
    </source>
</evidence>
<dbReference type="Gene3D" id="3.40.50.300">
    <property type="entry name" value="P-loop containing nucleotide triphosphate hydrolases"/>
    <property type="match status" value="1"/>
</dbReference>
<dbReference type="InterPro" id="IPR036165">
    <property type="entry name" value="YefM-like_sf"/>
</dbReference>
<dbReference type="InterPro" id="IPR050678">
    <property type="entry name" value="DNA_Partitioning_ATPase"/>
</dbReference>
<dbReference type="Gene3D" id="3.40.1620.10">
    <property type="entry name" value="YefM-like domain"/>
    <property type="match status" value="1"/>
</dbReference>
<proteinExistence type="inferred from homology"/>